<evidence type="ECO:0000313" key="19">
    <source>
        <dbReference type="Proteomes" id="UP000015104"/>
    </source>
</evidence>
<evidence type="ECO:0000256" key="14">
    <source>
        <dbReference type="ARBA" id="ARBA00032585"/>
    </source>
</evidence>
<feature type="region of interest" description="Disordered" evidence="17">
    <location>
        <begin position="586"/>
        <end position="631"/>
    </location>
</feature>
<keyword evidence="5" id="KW-0132">Cell division</keyword>
<dbReference type="GO" id="GO:0048471">
    <property type="term" value="C:perinuclear region of cytoplasm"/>
    <property type="evidence" value="ECO:0007669"/>
    <property type="project" value="UniProtKB-SubCell"/>
</dbReference>
<feature type="compositionally biased region" description="Polar residues" evidence="17">
    <location>
        <begin position="678"/>
        <end position="688"/>
    </location>
</feature>
<proteinExistence type="inferred from homology"/>
<keyword evidence="7" id="KW-0221">Differentiation</keyword>
<feature type="region of interest" description="Disordered" evidence="17">
    <location>
        <begin position="655"/>
        <end position="688"/>
    </location>
</feature>
<dbReference type="Proteomes" id="UP000015104">
    <property type="component" value="Unassembled WGS sequence"/>
</dbReference>
<dbReference type="EnsemblMetazoa" id="tetur02g00140.1">
    <property type="protein sequence ID" value="tetur02g00140.1"/>
    <property type="gene ID" value="tetur02g00140"/>
</dbReference>
<keyword evidence="10" id="KW-0539">Nucleus</keyword>
<keyword evidence="4" id="KW-0963">Cytoplasm</keyword>
<comment type="similarity">
    <text evidence="15">Belongs to the Integrator subunit 13 family.</text>
</comment>
<dbReference type="OMA" id="NCTAMHR"/>
<dbReference type="GO" id="GO:0051321">
    <property type="term" value="P:meiotic cell cycle"/>
    <property type="evidence" value="ECO:0007669"/>
    <property type="project" value="UniProtKB-KW"/>
</dbReference>
<dbReference type="EMBL" id="CAEY01000775">
    <property type="status" value="NOT_ANNOTATED_CDS"/>
    <property type="molecule type" value="Genomic_DNA"/>
</dbReference>
<dbReference type="GO" id="GO:0007283">
    <property type="term" value="P:spermatogenesis"/>
    <property type="evidence" value="ECO:0007669"/>
    <property type="project" value="UniProtKB-KW"/>
</dbReference>
<evidence type="ECO:0000256" key="4">
    <source>
        <dbReference type="ARBA" id="ARBA00022490"/>
    </source>
</evidence>
<evidence type="ECO:0000256" key="6">
    <source>
        <dbReference type="ARBA" id="ARBA00022776"/>
    </source>
</evidence>
<dbReference type="KEGG" id="tut:107371644"/>
<name>T1JU98_TETUR</name>
<dbReference type="PANTHER" id="PTHR12955">
    <property type="entry name" value="SARCOMA ANTIGEN NY-SAR-95-RELATED"/>
    <property type="match status" value="1"/>
</dbReference>
<evidence type="ECO:0000256" key="10">
    <source>
        <dbReference type="ARBA" id="ARBA00023242"/>
    </source>
</evidence>
<evidence type="ECO:0000313" key="18">
    <source>
        <dbReference type="EnsemblMetazoa" id="tetur02g00140.1"/>
    </source>
</evidence>
<evidence type="ECO:0000256" key="16">
    <source>
        <dbReference type="ARBA" id="ARBA00065185"/>
    </source>
</evidence>
<evidence type="ECO:0000256" key="13">
    <source>
        <dbReference type="ARBA" id="ARBA00030658"/>
    </source>
</evidence>
<gene>
    <name evidence="18" type="primary">107371644</name>
</gene>
<evidence type="ECO:0000256" key="17">
    <source>
        <dbReference type="SAM" id="MobiDB-lite"/>
    </source>
</evidence>
<reference evidence="18" key="2">
    <citation type="submission" date="2015-06" db="UniProtKB">
        <authorList>
            <consortium name="EnsemblMetazoa"/>
        </authorList>
    </citation>
    <scope>IDENTIFICATION</scope>
</reference>
<organism evidence="18 19">
    <name type="scientific">Tetranychus urticae</name>
    <name type="common">Two-spotted spider mite</name>
    <dbReference type="NCBI Taxonomy" id="32264"/>
    <lineage>
        <taxon>Eukaryota</taxon>
        <taxon>Metazoa</taxon>
        <taxon>Ecdysozoa</taxon>
        <taxon>Arthropoda</taxon>
        <taxon>Chelicerata</taxon>
        <taxon>Arachnida</taxon>
        <taxon>Acari</taxon>
        <taxon>Acariformes</taxon>
        <taxon>Trombidiformes</taxon>
        <taxon>Prostigmata</taxon>
        <taxon>Eleutherengona</taxon>
        <taxon>Raphignathae</taxon>
        <taxon>Tetranychoidea</taxon>
        <taxon>Tetranychidae</taxon>
        <taxon>Tetranychus</taxon>
    </lineage>
</organism>
<evidence type="ECO:0000256" key="5">
    <source>
        <dbReference type="ARBA" id="ARBA00022618"/>
    </source>
</evidence>
<dbReference type="AlphaFoldDB" id="T1JU98"/>
<evidence type="ECO:0000256" key="7">
    <source>
        <dbReference type="ARBA" id="ARBA00022782"/>
    </source>
</evidence>
<evidence type="ECO:0000256" key="9">
    <source>
        <dbReference type="ARBA" id="ARBA00023054"/>
    </source>
</evidence>
<keyword evidence="11" id="KW-0469">Meiosis</keyword>
<keyword evidence="19" id="KW-1185">Reference proteome</keyword>
<protein>
    <recommendedName>
        <fullName evidence="3">Protein asunder</fullName>
    </recommendedName>
    <alternativeName>
        <fullName evidence="14">Cell cycle regulator Mat89Bb</fullName>
    </alternativeName>
    <alternativeName>
        <fullName evidence="13">Set apart in position or space protein</fullName>
    </alternativeName>
</protein>
<feature type="compositionally biased region" description="Low complexity" evidence="17">
    <location>
        <begin position="613"/>
        <end position="631"/>
    </location>
</feature>
<comment type="subunit">
    <text evidence="16">Belongs to the multiprotein complex Integrator, at least composed of IntS1, IntS2, IntS3, IntS4, omd/IntS5, IntS6, defl/IntS7, IntS8, IntS9, IntS10, IntS11, IntS12, asun/IntS13, IntS14 and IntS15. The core complex associates with protein phosphatase 2A subunits mts/PP2A and Pp2A-29B, to form the Integrator-PP2A (INTAC) complex.</text>
</comment>
<dbReference type="HOGENOM" id="CLU_012654_1_0_1"/>
<keyword evidence="8" id="KW-0744">Spermatogenesis</keyword>
<accession>T1JU98</accession>
<dbReference type="GO" id="GO:0007346">
    <property type="term" value="P:regulation of mitotic cell cycle"/>
    <property type="evidence" value="ECO:0007669"/>
    <property type="project" value="TreeGrafter"/>
</dbReference>
<dbReference type="InterPro" id="IPR019355">
    <property type="entry name" value="Cell_cycle_regulator_Mat89Bb"/>
</dbReference>
<dbReference type="GO" id="GO:0030154">
    <property type="term" value="P:cell differentiation"/>
    <property type="evidence" value="ECO:0007669"/>
    <property type="project" value="UniProtKB-KW"/>
</dbReference>
<dbReference type="GO" id="GO:0032039">
    <property type="term" value="C:integrator complex"/>
    <property type="evidence" value="ECO:0007669"/>
    <property type="project" value="TreeGrafter"/>
</dbReference>
<keyword evidence="12" id="KW-0131">Cell cycle</keyword>
<dbReference type="Pfam" id="PF10221">
    <property type="entry name" value="Mat89Bb"/>
    <property type="match status" value="1"/>
</dbReference>
<reference evidence="19" key="1">
    <citation type="submission" date="2011-08" db="EMBL/GenBank/DDBJ databases">
        <authorList>
            <person name="Rombauts S."/>
        </authorList>
    </citation>
    <scope>NUCLEOTIDE SEQUENCE</scope>
    <source>
        <strain evidence="19">London</strain>
    </source>
</reference>
<keyword evidence="9" id="KW-0175">Coiled coil</keyword>
<evidence type="ECO:0000256" key="8">
    <source>
        <dbReference type="ARBA" id="ARBA00022871"/>
    </source>
</evidence>
<dbReference type="PANTHER" id="PTHR12955:SF1">
    <property type="entry name" value="INTEGRATOR COMPLEX SUBUNIT 13"/>
    <property type="match status" value="1"/>
</dbReference>
<keyword evidence="6" id="KW-0498">Mitosis</keyword>
<sequence length="750" mass="83164">MFPISHKTVIVLDNSYRFLSTSCGQPLDYDVCHKMKGGTPSGIIPLAPLAKSLWTSSVEAIQEYSRIVYDVFPGGERLLSLVTCDEIGFKIAMGWNNEQQNLSNLNACFARSSYNTRSRASSFPMGECFGTDDSTLVNGVKAALEALGTPTVTQTQMRKKSSRVANSGRVMLIAYLKNENQLKMVTEFMGDCLSKYNIAMREKDDPNRLPINECHLTIVNVYPVGDLSPSSQIREIANYYVSPTLSCEIHSSRGGTMFALKLLSLVQSHYHLASTTVTGIPMKEEQNASSSANYDVEIVHPADAHVNLPKIATGAGGGDGSCNRIPKEDTNYETIPLKWCTPRTTSVELHHCSSAYRISPVDVNSRPSSCLTNFLLSGRTVMLEMTKLKGSKVMSHMLSSHNGELYIHTLYTGRSLLEDPPSISEGIGGRITDYRINDFGELMKRIKLSPIKPSLISVEKTISPIDRAIGFLTRQTLYWPIVLGHSIMFNLQLHIAPLINLIPKDSLSVEDVNECKNAIYQIVKMESKGTSLVLPCVANRGKGPKKEELYKLLWKELDHYIEIHASTPQHKEILSTLRDLHVTATSDTNQVVKNEPMSPDRANSPNGDKPATSSVIIPPLQVPSSSSSMPTFTSNIKDEALMAWKELDSYNNMTEREKRELDEKNKPPAKRLRIPDIQSPSDSNSSVSLADGRINGTAMDAKMANGSTSNQNLLSLWVNQLNLKYRKRPDFEGRAFKIAPLYINLNQPIE</sequence>
<dbReference type="GO" id="GO:0051642">
    <property type="term" value="P:centrosome localization"/>
    <property type="evidence" value="ECO:0007669"/>
    <property type="project" value="TreeGrafter"/>
</dbReference>
<feature type="compositionally biased region" description="Basic and acidic residues" evidence="17">
    <location>
        <begin position="655"/>
        <end position="666"/>
    </location>
</feature>
<evidence type="ECO:0000256" key="15">
    <source>
        <dbReference type="ARBA" id="ARBA00061603"/>
    </source>
</evidence>
<evidence type="ECO:0000256" key="11">
    <source>
        <dbReference type="ARBA" id="ARBA00023254"/>
    </source>
</evidence>
<dbReference type="STRING" id="32264.T1JU98"/>
<evidence type="ECO:0000256" key="3">
    <source>
        <dbReference type="ARBA" id="ARBA00020501"/>
    </source>
</evidence>
<comment type="subcellular location">
    <subcellularLocation>
        <location evidence="2">Cytoplasm</location>
        <location evidence="2">Perinuclear region</location>
    </subcellularLocation>
    <subcellularLocation>
        <location evidence="1">Nucleus</location>
    </subcellularLocation>
</comment>
<evidence type="ECO:0000256" key="12">
    <source>
        <dbReference type="ARBA" id="ARBA00023306"/>
    </source>
</evidence>
<evidence type="ECO:0000256" key="2">
    <source>
        <dbReference type="ARBA" id="ARBA00004556"/>
    </source>
</evidence>
<dbReference type="GO" id="GO:0051301">
    <property type="term" value="P:cell division"/>
    <property type="evidence" value="ECO:0007669"/>
    <property type="project" value="UniProtKB-KW"/>
</dbReference>
<evidence type="ECO:0000256" key="1">
    <source>
        <dbReference type="ARBA" id="ARBA00004123"/>
    </source>
</evidence>
<dbReference type="eggNOG" id="KOG3711">
    <property type="taxonomic scope" value="Eukaryota"/>
</dbReference>
<dbReference type="OrthoDB" id="5844105at2759"/>